<gene>
    <name evidence="1" type="primary">A08g509140.1_BraROA</name>
    <name evidence="1" type="ORF">IGI04_031574</name>
</gene>
<name>A0ABQ7LTY7_BRACM</name>
<keyword evidence="2" id="KW-1185">Reference proteome</keyword>
<comment type="caution">
    <text evidence="1">The sequence shown here is derived from an EMBL/GenBank/DDBJ whole genome shotgun (WGS) entry which is preliminary data.</text>
</comment>
<feature type="non-terminal residue" evidence="1">
    <location>
        <position position="1"/>
    </location>
</feature>
<reference evidence="1 2" key="1">
    <citation type="submission" date="2021-03" db="EMBL/GenBank/DDBJ databases">
        <authorList>
            <person name="King G.J."/>
            <person name="Bancroft I."/>
            <person name="Baten A."/>
            <person name="Bloomfield J."/>
            <person name="Borpatragohain P."/>
            <person name="He Z."/>
            <person name="Irish N."/>
            <person name="Irwin J."/>
            <person name="Liu K."/>
            <person name="Mauleon R.P."/>
            <person name="Moore J."/>
            <person name="Morris R."/>
            <person name="Ostergaard L."/>
            <person name="Wang B."/>
            <person name="Wells R."/>
        </authorList>
    </citation>
    <scope>NUCLEOTIDE SEQUENCE [LARGE SCALE GENOMIC DNA]</scope>
    <source>
        <strain evidence="1">R-o-18</strain>
        <tissue evidence="1">Leaf</tissue>
    </source>
</reference>
<dbReference type="EMBL" id="JADBGQ010000007">
    <property type="protein sequence ID" value="KAG5390033.1"/>
    <property type="molecule type" value="Genomic_DNA"/>
</dbReference>
<dbReference type="Proteomes" id="UP000823674">
    <property type="component" value="Chromosome A08"/>
</dbReference>
<proteinExistence type="predicted"/>
<evidence type="ECO:0000313" key="1">
    <source>
        <dbReference type="EMBL" id="KAG5390033.1"/>
    </source>
</evidence>
<evidence type="ECO:0008006" key="3">
    <source>
        <dbReference type="Google" id="ProtNLM"/>
    </source>
</evidence>
<accession>A0ABQ7LTY7</accession>
<organism evidence="1 2">
    <name type="scientific">Brassica rapa subsp. trilocularis</name>
    <dbReference type="NCBI Taxonomy" id="1813537"/>
    <lineage>
        <taxon>Eukaryota</taxon>
        <taxon>Viridiplantae</taxon>
        <taxon>Streptophyta</taxon>
        <taxon>Embryophyta</taxon>
        <taxon>Tracheophyta</taxon>
        <taxon>Spermatophyta</taxon>
        <taxon>Magnoliopsida</taxon>
        <taxon>eudicotyledons</taxon>
        <taxon>Gunneridae</taxon>
        <taxon>Pentapetalae</taxon>
        <taxon>rosids</taxon>
        <taxon>malvids</taxon>
        <taxon>Brassicales</taxon>
        <taxon>Brassicaceae</taxon>
        <taxon>Brassiceae</taxon>
        <taxon>Brassica</taxon>
    </lineage>
</organism>
<protein>
    <recommendedName>
        <fullName evidence="3">FBD domain-containing protein</fullName>
    </recommendedName>
</protein>
<sequence>QDMPPQLNCNGIVLFHYAIETRVCHKKSSRPCGFTISSPPKLTPLWPLLFHIHLFLSGEEETLFYLPCSLSVDSLLQSYSTINIFASHNSHLPGLLGGFLVKISDINKLYQPENLLLYLNTMRDYKFGSDKVIIDGLQIFKMCPSLARDHVYMEAIVCVEDKQMSEFFFHLMRNQRLPSSKGFLQTCGQHELHQFLKKSRISTTVLLGPVFLGNKGLNDVENDELPRLVYVLVRREPN</sequence>
<evidence type="ECO:0000313" key="2">
    <source>
        <dbReference type="Proteomes" id="UP000823674"/>
    </source>
</evidence>